<dbReference type="InterPro" id="IPR016326">
    <property type="entry name" value="Mating_factor_a"/>
</dbReference>
<dbReference type="GO" id="GO:0000772">
    <property type="term" value="F:mating pheromone activity"/>
    <property type="evidence" value="ECO:0007669"/>
    <property type="project" value="InterPro"/>
</dbReference>
<organism evidence="4 5">
    <name type="scientific">Lachancea meyersii CBS 8951</name>
    <dbReference type="NCBI Taxonomy" id="1266667"/>
    <lineage>
        <taxon>Eukaryota</taxon>
        <taxon>Fungi</taxon>
        <taxon>Dikarya</taxon>
        <taxon>Ascomycota</taxon>
        <taxon>Saccharomycotina</taxon>
        <taxon>Saccharomycetes</taxon>
        <taxon>Saccharomycetales</taxon>
        <taxon>Saccharomycetaceae</taxon>
        <taxon>Lachancea</taxon>
    </lineage>
</organism>
<dbReference type="Pfam" id="PF04648">
    <property type="entry name" value="MF_alpha"/>
    <property type="match status" value="4"/>
</dbReference>
<dbReference type="AlphaFoldDB" id="A0A1G4J3F2"/>
<dbReference type="OrthoDB" id="3766782at2759"/>
<dbReference type="EMBL" id="LT598479">
    <property type="protein sequence ID" value="SCU84249.1"/>
    <property type="molecule type" value="Genomic_DNA"/>
</dbReference>
<dbReference type="GO" id="GO:0000750">
    <property type="term" value="P:pheromone-dependent signal transduction involved in conjugation with cellular fusion"/>
    <property type="evidence" value="ECO:0007669"/>
    <property type="project" value="UniProtKB-UniRule"/>
</dbReference>
<gene>
    <name evidence="4" type="ORF">LAME_0C08790G</name>
</gene>
<keyword evidence="5" id="KW-1185">Reference proteome</keyword>
<dbReference type="InterPro" id="IPR008675">
    <property type="entry name" value="Mating_factor_alpha_N"/>
</dbReference>
<feature type="domain" description="Mating factor alpha precursor N-terminal" evidence="3">
    <location>
        <begin position="3"/>
        <end position="84"/>
    </location>
</feature>
<evidence type="ECO:0000256" key="2">
    <source>
        <dbReference type="SAM" id="SignalP"/>
    </source>
</evidence>
<reference evidence="5" key="1">
    <citation type="submission" date="2016-03" db="EMBL/GenBank/DDBJ databases">
        <authorList>
            <person name="Devillers Hugo."/>
        </authorList>
    </citation>
    <scope>NUCLEOTIDE SEQUENCE [LARGE SCALE GENOMIC DNA]</scope>
</reference>
<dbReference type="Proteomes" id="UP000191144">
    <property type="component" value="Chromosome C"/>
</dbReference>
<evidence type="ECO:0000313" key="4">
    <source>
        <dbReference type="EMBL" id="SCU84249.1"/>
    </source>
</evidence>
<dbReference type="PIRSF" id="PIRSF001866">
    <property type="entry name" value="Mating_factor_alpha"/>
    <property type="match status" value="1"/>
</dbReference>
<evidence type="ECO:0000256" key="1">
    <source>
        <dbReference type="PIRNR" id="PIRNR001866"/>
    </source>
</evidence>
<dbReference type="GO" id="GO:0005576">
    <property type="term" value="C:extracellular region"/>
    <property type="evidence" value="ECO:0007669"/>
    <property type="project" value="UniProtKB-UniRule"/>
</dbReference>
<proteinExistence type="predicted"/>
<sequence>MFKTLSIYVALALAAKGVTAAPISTNESSPALPLESISGYLDLTRADDLALLPVSNDTHTGLLVVNTTILAAAMASESTYTKREAEAEPWHWLKLDRGQPMYKREANAEAEAEPWHWLRLDRGQPMYKRDANAEAEAEPWHWLRLDRGQPMYKRDANAEAEAEPWHWLRLDRGQPMY</sequence>
<keyword evidence="1" id="KW-0588">Pheromone</keyword>
<feature type="chain" id="PRO_5009235842" description="Mating factor alpha" evidence="2">
    <location>
        <begin position="21"/>
        <end position="177"/>
    </location>
</feature>
<dbReference type="InterPro" id="IPR006742">
    <property type="entry name" value="Mating_factor_alpha_C"/>
</dbReference>
<accession>A0A1G4J3F2</accession>
<evidence type="ECO:0000259" key="3">
    <source>
        <dbReference type="Pfam" id="PF05436"/>
    </source>
</evidence>
<evidence type="ECO:0000313" key="5">
    <source>
        <dbReference type="Proteomes" id="UP000191144"/>
    </source>
</evidence>
<protein>
    <recommendedName>
        <fullName evidence="1">Mating factor alpha</fullName>
    </recommendedName>
</protein>
<dbReference type="Pfam" id="PF05436">
    <property type="entry name" value="MF_alpha_N"/>
    <property type="match status" value="1"/>
</dbReference>
<keyword evidence="2" id="KW-0732">Signal</keyword>
<dbReference type="GO" id="GO:0007618">
    <property type="term" value="P:mating"/>
    <property type="evidence" value="ECO:0007669"/>
    <property type="project" value="UniProtKB-UniRule"/>
</dbReference>
<name>A0A1G4J3F2_9SACH</name>
<feature type="signal peptide" evidence="2">
    <location>
        <begin position="1"/>
        <end position="20"/>
    </location>
</feature>